<dbReference type="Gene3D" id="3.30.379.10">
    <property type="entry name" value="Chitobiase/beta-hexosaminidase domain 2-like"/>
    <property type="match status" value="1"/>
</dbReference>
<evidence type="ECO:0000313" key="4">
    <source>
        <dbReference type="EMBL" id="SUF58981.1"/>
    </source>
</evidence>
<feature type="domain" description="F5/8 type C" evidence="3">
    <location>
        <begin position="10"/>
        <end position="149"/>
    </location>
</feature>
<dbReference type="PROSITE" id="PS50022">
    <property type="entry name" value="FA58C_3"/>
    <property type="match status" value="1"/>
</dbReference>
<evidence type="ECO:0000256" key="2">
    <source>
        <dbReference type="SAM" id="SignalP"/>
    </source>
</evidence>
<accession>A0A379QRP7</accession>
<feature type="signal peptide" evidence="2">
    <location>
        <begin position="1"/>
        <end position="24"/>
    </location>
</feature>
<evidence type="ECO:0000259" key="3">
    <source>
        <dbReference type="PROSITE" id="PS50022"/>
    </source>
</evidence>
<dbReference type="Pfam" id="PF12971">
    <property type="entry name" value="NAGLU_N"/>
    <property type="match status" value="1"/>
</dbReference>
<dbReference type="GO" id="GO:0005975">
    <property type="term" value="P:carbohydrate metabolic process"/>
    <property type="evidence" value="ECO:0007669"/>
    <property type="project" value="UniProtKB-ARBA"/>
</dbReference>
<name>A0A379QRP7_SALER</name>
<feature type="chain" id="PRO_5016639265" evidence="2">
    <location>
        <begin position="25"/>
        <end position="1049"/>
    </location>
</feature>
<dbReference type="Proteomes" id="UP000254597">
    <property type="component" value="Unassembled WGS sequence"/>
</dbReference>
<evidence type="ECO:0000313" key="5">
    <source>
        <dbReference type="Proteomes" id="UP000254597"/>
    </source>
</evidence>
<organism evidence="4 5">
    <name type="scientific">Salmonella enterica</name>
    <name type="common">Salmonella choleraesuis</name>
    <dbReference type="NCBI Taxonomy" id="28901"/>
    <lineage>
        <taxon>Bacteria</taxon>
        <taxon>Pseudomonadati</taxon>
        <taxon>Pseudomonadota</taxon>
        <taxon>Gammaproteobacteria</taxon>
        <taxon>Enterobacterales</taxon>
        <taxon>Enterobacteriaceae</taxon>
        <taxon>Salmonella</taxon>
    </lineage>
</organism>
<dbReference type="Pfam" id="PF05089">
    <property type="entry name" value="NAGLU"/>
    <property type="match status" value="1"/>
</dbReference>
<dbReference type="PANTHER" id="PTHR12872:SF1">
    <property type="entry name" value="ALPHA-N-ACETYLGLUCOSAMINIDASE"/>
    <property type="match status" value="1"/>
</dbReference>
<sequence>MKKTTGWLSLLALSISLVCNQAAASSRLSASAIRVMDAQGNNVSQPLLDNNPATQWQSKLDYNRWLEMDLKGTYQLSELQLSAPLNTLTRFDVYSSEDGVTYRKIASAKTGKPNDRLPLNVRASRLRINITDYSAGTKGVVNDISLTGDKISDTAPMPPAIRVADYATTEWAKRHERRQNTAYRQQEVISEAQELVERVLGAQYQNRFTFTVTPSSTGKDSFTVKAADGKISISGPNGISLASGLNWYLKNYLHVNYDPLNVSNQVLPAEWPMPQGITEKATPYQYKYALNFCTPSYTMAFWRWHDYEKFLDWAAMNGVNLMLDVVGQEEVQRRMLNQFGYSDNDVRQYLPGPAYFGWFYMANMQSFGGPLPQSWFAQRTELARKIHDRMEVYGITPVFPGFAGQVPDTFAAKNPQAQVIDQGDWVGFVRPPMLRTYVKQGEDYFSKVADVYYQTLKTTFGDISHYYAVDPFHEGGNRADLDMVKVAQTVQNKMLEHDKDAVWIIQNWQENPTDTFLNGLKKDHALILDLYADNKPNHKIRHEFNNTPWIWNMLHAFGGRMGFSGMPEVLAKEIPQSLAESKYMKGVGVTAESLGTNPMLYEMLYDMAWEKSPISSTAYINRWLTSRYGARSPEIEQAWDIMVKTAYHRRKDRQRAEDSIIDAKPGFGVTRACTYYTALIDYDKAKFEKILPLYLSVYDLFKDNPAYQHDLVDITRQVLANASYEYYRAFEDAWMTKDYSAFSQLSGKFLRLIKLQDKVLSTRPEFMLGTWINSARTMLDGMDDWTRDQFEFNARAMVTTWGTEQAADAGLRDYSNRQWQGLTGDFYYQRWATWIQTLKAAAATGQKQDAIKVSWFPLEYRWVNQTGNGYPTQPSGRDIRQLAQQALAEFSVTSEDLRPYRESKDKRNLALNKPVFTHGDIINAEFSTERVVDGQPSTLWGNKTWPADLIIDLQGVQKVDGIELEFEQTAEDMRNPVVSGWTVEIQDKQGNWRTIQDKSKDFSQKQVVNAVPYKGEAQKVRVVLTGADFKLRPDLKPQLAEVRVLAAAQ</sequence>
<dbReference type="Gene3D" id="1.20.120.670">
    <property type="entry name" value="N-acetyl-b-d-glucoasminidase"/>
    <property type="match status" value="1"/>
</dbReference>
<proteinExistence type="predicted"/>
<evidence type="ECO:0000256" key="1">
    <source>
        <dbReference type="ARBA" id="ARBA00022801"/>
    </source>
</evidence>
<dbReference type="Gene3D" id="2.60.120.260">
    <property type="entry name" value="Galactose-binding domain-like"/>
    <property type="match status" value="2"/>
</dbReference>
<gene>
    <name evidence="4" type="ORF">NCTC10252_04327</name>
</gene>
<dbReference type="AlphaFoldDB" id="A0A379QRP7"/>
<dbReference type="GO" id="GO:0016787">
    <property type="term" value="F:hydrolase activity"/>
    <property type="evidence" value="ECO:0007669"/>
    <property type="project" value="UniProtKB-KW"/>
</dbReference>
<dbReference type="PANTHER" id="PTHR12872">
    <property type="entry name" value="ALPHA-N-ACETYLGLUCOSAMINIDASE"/>
    <property type="match status" value="1"/>
</dbReference>
<dbReference type="InterPro" id="IPR024732">
    <property type="entry name" value="NAGLU_C"/>
</dbReference>
<dbReference type="Gene3D" id="3.20.20.80">
    <property type="entry name" value="Glycosidases"/>
    <property type="match status" value="1"/>
</dbReference>
<dbReference type="InterPro" id="IPR024240">
    <property type="entry name" value="NAGLU_N"/>
</dbReference>
<protein>
    <submittedName>
        <fullName evidence="4">Uncharacterized Fe-S protein</fullName>
    </submittedName>
</protein>
<dbReference type="InterPro" id="IPR007781">
    <property type="entry name" value="NAGLU"/>
</dbReference>
<dbReference type="InterPro" id="IPR029018">
    <property type="entry name" value="Hex-like_dom2"/>
</dbReference>
<reference evidence="4 5" key="1">
    <citation type="submission" date="2018-06" db="EMBL/GenBank/DDBJ databases">
        <authorList>
            <consortium name="Pathogen Informatics"/>
            <person name="Doyle S."/>
        </authorList>
    </citation>
    <scope>NUCLEOTIDE SEQUENCE [LARGE SCALE GENOMIC DNA]</scope>
    <source>
        <strain evidence="4 5">NCTC10252</strain>
    </source>
</reference>
<dbReference type="InterPro" id="IPR000421">
    <property type="entry name" value="FA58C"/>
</dbReference>
<keyword evidence="2" id="KW-0732">Signal</keyword>
<dbReference type="InterPro" id="IPR024733">
    <property type="entry name" value="NAGLU_tim-barrel"/>
</dbReference>
<dbReference type="Pfam" id="PF00754">
    <property type="entry name" value="F5_F8_type_C"/>
    <property type="match status" value="2"/>
</dbReference>
<keyword evidence="1" id="KW-0378">Hydrolase</keyword>
<dbReference type="Pfam" id="PF12972">
    <property type="entry name" value="NAGLU_C"/>
    <property type="match status" value="1"/>
</dbReference>
<dbReference type="EMBL" id="UGWP01000004">
    <property type="protein sequence ID" value="SUF58981.1"/>
    <property type="molecule type" value="Genomic_DNA"/>
</dbReference>
<dbReference type="InterPro" id="IPR008979">
    <property type="entry name" value="Galactose-bd-like_sf"/>
</dbReference>
<dbReference type="SUPFAM" id="SSF49785">
    <property type="entry name" value="Galactose-binding domain-like"/>
    <property type="match status" value="2"/>
</dbReference>